<dbReference type="Proteomes" id="UP000231990">
    <property type="component" value="Unassembled WGS sequence"/>
</dbReference>
<evidence type="ECO:0000313" key="4">
    <source>
        <dbReference type="Proteomes" id="UP000231962"/>
    </source>
</evidence>
<accession>A0A2M9ZIA9</accession>
<gene>
    <name evidence="2" type="ORF">CH360_18140</name>
    <name evidence="3" type="ORF">CH373_18105</name>
</gene>
<dbReference type="Proteomes" id="UP000231962">
    <property type="component" value="Unassembled WGS sequence"/>
</dbReference>
<dbReference type="OrthoDB" id="369729at2"/>
<evidence type="ECO:0000313" key="3">
    <source>
        <dbReference type="EMBL" id="PJZ71704.1"/>
    </source>
</evidence>
<protein>
    <recommendedName>
        <fullName evidence="1">FecR protein domain-containing protein</fullName>
    </recommendedName>
</protein>
<sequence>MFHISKNSKLLRSVILIVGLLFGTIYCNKSSGKVEGGVVSFTRGSVNLERGSEKISVNSGQAIQNGDILSTGENSTSIVEFPGKSVVIEIQSNSRFRFDGTGSSKEFFQEAGKSWLQSNKLLQGESLKLSSPTAVAGVRGTKFYTTVVGETTVTCHCQGQVDMESKKSHLHKVNEGDYLSAVRGDKIIFVTSEDLIKAGVEYSHDHSEIQNSELGKQGSMSPEKVKIVTALIEKKFAEKN</sequence>
<dbReference type="PANTHER" id="PTHR38731:SF1">
    <property type="entry name" value="FECR PROTEIN DOMAIN-CONTAINING PROTEIN"/>
    <property type="match status" value="1"/>
</dbReference>
<reference evidence="4 5" key="1">
    <citation type="submission" date="2017-07" db="EMBL/GenBank/DDBJ databases">
        <title>Leptospira spp. isolated from tropical soils.</title>
        <authorList>
            <person name="Thibeaux R."/>
            <person name="Iraola G."/>
            <person name="Ferres I."/>
            <person name="Bierque E."/>
            <person name="Girault D."/>
            <person name="Soupe-Gilbert M.-E."/>
            <person name="Picardeau M."/>
            <person name="Goarant C."/>
        </authorList>
    </citation>
    <scope>NUCLEOTIDE SEQUENCE [LARGE SCALE GENOMIC DNA]</scope>
    <source>
        <strain evidence="3 5">FH1-B-B1</strain>
        <strain evidence="2 4">FH1-B-C1</strain>
    </source>
</reference>
<dbReference type="RefSeq" id="WP_100715517.1">
    <property type="nucleotide sequence ID" value="NZ_NPDY01000037.1"/>
</dbReference>
<dbReference type="Pfam" id="PF04773">
    <property type="entry name" value="FecR"/>
    <property type="match status" value="1"/>
</dbReference>
<feature type="domain" description="FecR protein" evidence="1">
    <location>
        <begin position="68"/>
        <end position="155"/>
    </location>
</feature>
<comment type="caution">
    <text evidence="3">The sequence shown here is derived from an EMBL/GenBank/DDBJ whole genome shotgun (WGS) entry which is preliminary data.</text>
</comment>
<evidence type="ECO:0000313" key="5">
    <source>
        <dbReference type="Proteomes" id="UP000231990"/>
    </source>
</evidence>
<evidence type="ECO:0000313" key="2">
    <source>
        <dbReference type="EMBL" id="PJZ68065.1"/>
    </source>
</evidence>
<proteinExistence type="predicted"/>
<dbReference type="PANTHER" id="PTHR38731">
    <property type="entry name" value="LIPL45-RELATED LIPOPROTEIN-RELATED"/>
    <property type="match status" value="1"/>
</dbReference>
<evidence type="ECO:0000259" key="1">
    <source>
        <dbReference type="Pfam" id="PF04773"/>
    </source>
</evidence>
<organism evidence="3 5">
    <name type="scientific">Leptospira perolatii</name>
    <dbReference type="NCBI Taxonomy" id="2023191"/>
    <lineage>
        <taxon>Bacteria</taxon>
        <taxon>Pseudomonadati</taxon>
        <taxon>Spirochaetota</taxon>
        <taxon>Spirochaetia</taxon>
        <taxon>Leptospirales</taxon>
        <taxon>Leptospiraceae</taxon>
        <taxon>Leptospira</taxon>
    </lineage>
</organism>
<name>A0A2M9ZIA9_9LEPT</name>
<dbReference type="EMBL" id="NPDZ01000023">
    <property type="protein sequence ID" value="PJZ71704.1"/>
    <property type="molecule type" value="Genomic_DNA"/>
</dbReference>
<dbReference type="InterPro" id="IPR006860">
    <property type="entry name" value="FecR"/>
</dbReference>
<keyword evidence="4" id="KW-1185">Reference proteome</keyword>
<dbReference type="AlphaFoldDB" id="A0A2M9ZIA9"/>
<dbReference type="EMBL" id="NPDY01000037">
    <property type="protein sequence ID" value="PJZ68065.1"/>
    <property type="molecule type" value="Genomic_DNA"/>
</dbReference>